<dbReference type="PANTHER" id="PTHR32154:SF0">
    <property type="entry name" value="PYRUVATE-FLAVODOXIN OXIDOREDUCTASE-RELATED"/>
    <property type="match status" value="1"/>
</dbReference>
<organism evidence="4 5">
    <name type="scientific">Candidatus Desantisbacteria bacterium CG_4_10_14_0_8_um_filter_48_22</name>
    <dbReference type="NCBI Taxonomy" id="1974543"/>
    <lineage>
        <taxon>Bacteria</taxon>
        <taxon>Candidatus Desantisiibacteriota</taxon>
    </lineage>
</organism>
<evidence type="ECO:0000259" key="3">
    <source>
        <dbReference type="Pfam" id="PF17147"/>
    </source>
</evidence>
<comment type="caution">
    <text evidence="4">The sequence shown here is derived from an EMBL/GenBank/DDBJ whole genome shotgun (WGS) entry which is preliminary data.</text>
</comment>
<dbReference type="FunFam" id="3.40.50.970:FF:000012">
    <property type="entry name" value="Pyruvate:ferredoxin (Flavodoxin) oxidoreductase"/>
    <property type="match status" value="1"/>
</dbReference>
<gene>
    <name evidence="4" type="primary">porA</name>
    <name evidence="4" type="ORF">COY52_00120</name>
</gene>
<feature type="domain" description="Pyruvate flavodoxin/ferredoxin oxidoreductase pyrimidine binding" evidence="2">
    <location>
        <begin position="15"/>
        <end position="239"/>
    </location>
</feature>
<dbReference type="Proteomes" id="UP000229307">
    <property type="component" value="Unassembled WGS sequence"/>
</dbReference>
<protein>
    <submittedName>
        <fullName evidence="4">Pyruvate ferredoxin oxidoreductase</fullName>
    </submittedName>
</protein>
<dbReference type="CDD" id="cd07034">
    <property type="entry name" value="TPP_PYR_PFOR_IOR-alpha_like"/>
    <property type="match status" value="1"/>
</dbReference>
<dbReference type="SUPFAM" id="SSF52922">
    <property type="entry name" value="TK C-terminal domain-like"/>
    <property type="match status" value="1"/>
</dbReference>
<dbReference type="Gene3D" id="3.40.50.920">
    <property type="match status" value="1"/>
</dbReference>
<name>A0A2M7SFN9_9BACT</name>
<dbReference type="InterPro" id="IPR009014">
    <property type="entry name" value="Transketo_C/PFOR_II"/>
</dbReference>
<accession>A0A2M7SFN9</accession>
<evidence type="ECO:0000313" key="5">
    <source>
        <dbReference type="Proteomes" id="UP000229307"/>
    </source>
</evidence>
<dbReference type="InterPro" id="IPR050722">
    <property type="entry name" value="Pyruvate:ferred/Flavod_OxRd"/>
</dbReference>
<dbReference type="EMBL" id="PFMR01000003">
    <property type="protein sequence ID" value="PIZ18318.1"/>
    <property type="molecule type" value="Genomic_DNA"/>
</dbReference>
<dbReference type="GO" id="GO:0019752">
    <property type="term" value="P:carboxylic acid metabolic process"/>
    <property type="evidence" value="ECO:0007669"/>
    <property type="project" value="UniProtKB-ARBA"/>
</dbReference>
<dbReference type="GO" id="GO:0016903">
    <property type="term" value="F:oxidoreductase activity, acting on the aldehyde or oxo group of donors"/>
    <property type="evidence" value="ECO:0007669"/>
    <property type="project" value="UniProtKB-ARBA"/>
</dbReference>
<dbReference type="InterPro" id="IPR033412">
    <property type="entry name" value="PFOR_II"/>
</dbReference>
<evidence type="ECO:0000256" key="1">
    <source>
        <dbReference type="ARBA" id="ARBA00023002"/>
    </source>
</evidence>
<proteinExistence type="predicted"/>
<evidence type="ECO:0000259" key="2">
    <source>
        <dbReference type="Pfam" id="PF01855"/>
    </source>
</evidence>
<keyword evidence="4" id="KW-0670">Pyruvate</keyword>
<dbReference type="PANTHER" id="PTHR32154">
    <property type="entry name" value="PYRUVATE-FLAVODOXIN OXIDOREDUCTASE-RELATED"/>
    <property type="match status" value="1"/>
</dbReference>
<dbReference type="FunFam" id="3.40.50.920:FF:000010">
    <property type="entry name" value="Pyruvate ferredoxin oxidoreductase, alpha subunit"/>
    <property type="match status" value="1"/>
</dbReference>
<dbReference type="SUPFAM" id="SSF52518">
    <property type="entry name" value="Thiamin diphosphate-binding fold (THDP-binding)"/>
    <property type="match status" value="1"/>
</dbReference>
<evidence type="ECO:0000313" key="4">
    <source>
        <dbReference type="EMBL" id="PIZ18318.1"/>
    </source>
</evidence>
<dbReference type="Pfam" id="PF01855">
    <property type="entry name" value="POR_N"/>
    <property type="match status" value="1"/>
</dbReference>
<sequence length="397" mass="43919">MPKIIARTGDDAVAEAMRQINPDVVAAYPITPQTEIVQFFSDFVANGKVKTELLCPESEHSAMSACIGASAAGGRVMTATSSQGLAYMWELVYIAASYRLPIVMPVVNRALSGPINIHCDHSDSMGARDSGWVQIFSENIQEAYDNTIQAVRIAEHANLLLPVIVTLDGFIISHAMEQFEILDDDTVQKFVGEYKPEYSLLDAKHPITYGPLQLFDYYMEQKKQQHEVIKSASSVVLQIASEFEKISKRKYELFEEYRMDDADIGIVVLGSASGTAKTVADKLREQGLRAGVLKIRLFRPFPAAELANSLSHLKALAVLDRSDTFGGLGGPVFEEVCASLYNYQFPDGHKIPAVNYIYGLGGRDVTLDHIEKVYRDLEGISRTGKINNLIQYLGVRE</sequence>
<dbReference type="GO" id="GO:0006979">
    <property type="term" value="P:response to oxidative stress"/>
    <property type="evidence" value="ECO:0007669"/>
    <property type="project" value="TreeGrafter"/>
</dbReference>
<keyword evidence="1" id="KW-0560">Oxidoreductase</keyword>
<feature type="domain" description="Pyruvate:ferredoxin oxidoreductase core" evidence="3">
    <location>
        <begin position="262"/>
        <end position="370"/>
    </location>
</feature>
<dbReference type="AlphaFoldDB" id="A0A2M7SFN9"/>
<dbReference type="Pfam" id="PF17147">
    <property type="entry name" value="PFOR_II"/>
    <property type="match status" value="1"/>
</dbReference>
<dbReference type="Gene3D" id="3.40.50.970">
    <property type="match status" value="1"/>
</dbReference>
<reference evidence="5" key="1">
    <citation type="submission" date="2017-09" db="EMBL/GenBank/DDBJ databases">
        <title>Depth-based differentiation of microbial function through sediment-hosted aquifers and enrichment of novel symbionts in the deep terrestrial subsurface.</title>
        <authorList>
            <person name="Probst A.J."/>
            <person name="Ladd B."/>
            <person name="Jarett J.K."/>
            <person name="Geller-Mcgrath D.E."/>
            <person name="Sieber C.M.K."/>
            <person name="Emerson J.B."/>
            <person name="Anantharaman K."/>
            <person name="Thomas B.C."/>
            <person name="Malmstrom R."/>
            <person name="Stieglmeier M."/>
            <person name="Klingl A."/>
            <person name="Woyke T."/>
            <person name="Ryan C.M."/>
            <person name="Banfield J.F."/>
        </authorList>
    </citation>
    <scope>NUCLEOTIDE SEQUENCE [LARGE SCALE GENOMIC DNA]</scope>
</reference>
<dbReference type="InterPro" id="IPR002880">
    <property type="entry name" value="Pyrv_Fd/Flavodoxin_OxRdtase_N"/>
</dbReference>
<dbReference type="InterPro" id="IPR029061">
    <property type="entry name" value="THDP-binding"/>
</dbReference>